<gene>
    <name evidence="1" type="ORF">BECKFM1743A_GA0114220_100362</name>
</gene>
<evidence type="ECO:0000313" key="1">
    <source>
        <dbReference type="EMBL" id="VFJ46359.1"/>
    </source>
</evidence>
<reference evidence="1" key="1">
    <citation type="submission" date="2019-02" db="EMBL/GenBank/DDBJ databases">
        <authorList>
            <person name="Gruber-Vodicka R. H."/>
            <person name="Seah K. B. B."/>
        </authorList>
    </citation>
    <scope>NUCLEOTIDE SEQUENCE</scope>
    <source>
        <strain evidence="1">BECK_BZ163</strain>
    </source>
</reference>
<protein>
    <submittedName>
        <fullName evidence="1">Uncharacterized protein</fullName>
    </submittedName>
</protein>
<accession>A0A450S3T5</accession>
<proteinExistence type="predicted"/>
<sequence>MRPSRNGCRGPLGIAIDIAIRYRYRSCPAFPIASSDIDSEPWKEHESVCGSPRYTTIRRFLVFFARFSCSHFIRYWFAIDIAIRYRYRSCPAFPIASSDIDSDSDPERTTTPVAPWLRWVPRGSLLSLVAVRRAMNSVDISLLPQVENAPKASWYILR</sequence>
<dbReference type="EMBL" id="CAADEZ010000036">
    <property type="protein sequence ID" value="VFJ46359.1"/>
    <property type="molecule type" value="Genomic_DNA"/>
</dbReference>
<name>A0A450S3T5_9GAMM</name>
<dbReference type="AlphaFoldDB" id="A0A450S3T5"/>
<organism evidence="1">
    <name type="scientific">Candidatus Kentrum sp. FM</name>
    <dbReference type="NCBI Taxonomy" id="2126340"/>
    <lineage>
        <taxon>Bacteria</taxon>
        <taxon>Pseudomonadati</taxon>
        <taxon>Pseudomonadota</taxon>
        <taxon>Gammaproteobacteria</taxon>
        <taxon>Candidatus Kentrum</taxon>
    </lineage>
</organism>